<comment type="caution">
    <text evidence="3">The sequence shown here is derived from an EMBL/GenBank/DDBJ whole genome shotgun (WGS) entry which is preliminary data.</text>
</comment>
<evidence type="ECO:0000256" key="2">
    <source>
        <dbReference type="SAM" id="Phobius"/>
    </source>
</evidence>
<dbReference type="Proteomes" id="UP000621500">
    <property type="component" value="Unassembled WGS sequence"/>
</dbReference>
<reference evidence="3 4" key="1">
    <citation type="submission" date="2021-01" db="EMBL/GenBank/DDBJ databases">
        <title>Whole genome shotgun sequence of Plantactinospora mayteni NBRC 109088.</title>
        <authorList>
            <person name="Komaki H."/>
            <person name="Tamura T."/>
        </authorList>
    </citation>
    <scope>NUCLEOTIDE SEQUENCE [LARGE SCALE GENOMIC DNA]</scope>
    <source>
        <strain evidence="3 4">NBRC 109088</strain>
    </source>
</reference>
<dbReference type="EMBL" id="BONX01000004">
    <property type="protein sequence ID" value="GIG94347.1"/>
    <property type="molecule type" value="Genomic_DNA"/>
</dbReference>
<keyword evidence="2" id="KW-0812">Transmembrane</keyword>
<sequence>MSLTECREGSSPPGVAMTSEEPTMTAPRPHRVVAALVVAMTLSAAVSGPAGAAPGDEFRWTVEPAAVAGAEPRGQFSYDLAPGQQREDRVVVTNRSTQPLTFTVYATDASTSTDGAFALPPASQPAREAGAWVDLGRQTRTLRPGERIVLPFRLTVPPNATPGDHAAGIVASVAEQRTDAEGQRVNVERRVGARIYLRVNGPLAPMVDVESVQVSYASPAVPFARGPATVTYRLRNPGNVRVGGTAQLHTTGLFGVPLAGDQDVTLPELLPGARVTLVRQVDGVLPGGMVTATVRVDATSSEGALPTVTRSGTVWTVPWTLLYLLVLIGAVLALLWWRQRRRRAAGTDAVPVDGPVEPAEVPGPDTDPAHDSAATPLGTRS</sequence>
<organism evidence="3 4">
    <name type="scientific">Plantactinospora mayteni</name>
    <dbReference type="NCBI Taxonomy" id="566021"/>
    <lineage>
        <taxon>Bacteria</taxon>
        <taxon>Bacillati</taxon>
        <taxon>Actinomycetota</taxon>
        <taxon>Actinomycetes</taxon>
        <taxon>Micromonosporales</taxon>
        <taxon>Micromonosporaceae</taxon>
        <taxon>Plantactinospora</taxon>
    </lineage>
</organism>
<feature type="region of interest" description="Disordered" evidence="1">
    <location>
        <begin position="1"/>
        <end position="27"/>
    </location>
</feature>
<accession>A0ABQ4EHY0</accession>
<evidence type="ECO:0008006" key="5">
    <source>
        <dbReference type="Google" id="ProtNLM"/>
    </source>
</evidence>
<feature type="transmembrane region" description="Helical" evidence="2">
    <location>
        <begin position="315"/>
        <end position="337"/>
    </location>
</feature>
<protein>
    <recommendedName>
        <fullName evidence="5">DUF916 domain-containing protein</fullName>
    </recommendedName>
</protein>
<name>A0ABQ4EHY0_9ACTN</name>
<keyword evidence="2" id="KW-1133">Transmembrane helix</keyword>
<keyword evidence="4" id="KW-1185">Reference proteome</keyword>
<dbReference type="RefSeq" id="WP_203855993.1">
    <property type="nucleotide sequence ID" value="NZ_BAAAZQ010000002.1"/>
</dbReference>
<gene>
    <name evidence="3" type="ORF">Pma05_09200</name>
</gene>
<feature type="region of interest" description="Disordered" evidence="1">
    <location>
        <begin position="346"/>
        <end position="381"/>
    </location>
</feature>
<evidence type="ECO:0000313" key="4">
    <source>
        <dbReference type="Proteomes" id="UP000621500"/>
    </source>
</evidence>
<evidence type="ECO:0000313" key="3">
    <source>
        <dbReference type="EMBL" id="GIG94347.1"/>
    </source>
</evidence>
<keyword evidence="2" id="KW-0472">Membrane</keyword>
<proteinExistence type="predicted"/>
<evidence type="ECO:0000256" key="1">
    <source>
        <dbReference type="SAM" id="MobiDB-lite"/>
    </source>
</evidence>